<geneLocation type="plasmid" evidence="1 2">
    <name>1</name>
</geneLocation>
<accession>D8JBM1</accession>
<evidence type="ECO:0000313" key="2">
    <source>
        <dbReference type="Proteomes" id="UP000000390"/>
    </source>
</evidence>
<dbReference type="EMBL" id="CP002063">
    <property type="protein sequence ID" value="ADJ16674.1"/>
    <property type="molecule type" value="Genomic_DNA"/>
</dbReference>
<organism evidence="1 2">
    <name type="scientific">Halalkalicoccus jeotgali (strain DSM 18796 / CECT 7217 / JCM 14584 / KCTC 4019 / B3)</name>
    <dbReference type="NCBI Taxonomy" id="795797"/>
    <lineage>
        <taxon>Archaea</taxon>
        <taxon>Methanobacteriati</taxon>
        <taxon>Methanobacteriota</taxon>
        <taxon>Stenosarchaea group</taxon>
        <taxon>Halobacteria</taxon>
        <taxon>Halobacteriales</taxon>
        <taxon>Halococcaceae</taxon>
        <taxon>Halalkalicoccus</taxon>
    </lineage>
</organism>
<dbReference type="KEGG" id="hje:HacjB3_16621"/>
<name>D8JBM1_HALJB</name>
<reference evidence="1 2" key="1">
    <citation type="journal article" date="2010" name="J. Bacteriol.">
        <title>Complete genome sequence of Halalkalicoccus jeotgali B3(T), an extremely halophilic archaeon.</title>
        <authorList>
            <person name="Roh S.W."/>
            <person name="Nam Y.D."/>
            <person name="Nam S.H."/>
            <person name="Choi S.H."/>
            <person name="Park H.S."/>
            <person name="Bae J.W."/>
        </authorList>
    </citation>
    <scope>NUCLEOTIDE SEQUENCE [LARGE SCALE GENOMIC DNA]</scope>
    <source>
        <strain evidence="2">DSM 18796 / CECT 7217 / JCM 14584 / KCTC 4019 / B3</strain>
        <plasmid evidence="2">1</plasmid>
    </source>
</reference>
<dbReference type="Proteomes" id="UP000000390">
    <property type="component" value="Plasmid 1"/>
</dbReference>
<evidence type="ECO:0000313" key="1">
    <source>
        <dbReference type="EMBL" id="ADJ16674.1"/>
    </source>
</evidence>
<dbReference type="HOGENOM" id="CLU_2765920_0_0_2"/>
<dbReference type="AlphaFoldDB" id="D8JBM1"/>
<keyword evidence="1" id="KW-0614">Plasmid</keyword>
<protein>
    <submittedName>
        <fullName evidence="1">Uncharacterized protein</fullName>
    </submittedName>
</protein>
<sequence>MSVFRIGYSVSFSTSSAAWSSSIVADSLLDKYTYTSFEVLESKLGGTGSTVASDWLAMGCWEFMALEFG</sequence>
<proteinExistence type="predicted"/>
<gene>
    <name evidence="1" type="ordered locus">HacjB3_16621</name>
</gene>